<comment type="caution">
    <text evidence="1">The sequence shown here is derived from an EMBL/GenBank/DDBJ whole genome shotgun (WGS) entry which is preliminary data.</text>
</comment>
<organism evidence="1 2">
    <name type="scientific">Nonlabens ulvanivorans</name>
    <name type="common">Persicivirga ulvanivorans</name>
    <dbReference type="NCBI Taxonomy" id="906888"/>
    <lineage>
        <taxon>Bacteria</taxon>
        <taxon>Pseudomonadati</taxon>
        <taxon>Bacteroidota</taxon>
        <taxon>Flavobacteriia</taxon>
        <taxon>Flavobacteriales</taxon>
        <taxon>Flavobacteriaceae</taxon>
        <taxon>Nonlabens</taxon>
    </lineage>
</organism>
<dbReference type="Proteomes" id="UP000029226">
    <property type="component" value="Unassembled WGS sequence"/>
</dbReference>
<dbReference type="AlphaFoldDB" id="A0A090QG65"/>
<gene>
    <name evidence="1" type="ORF">JCM19314_1826</name>
</gene>
<accession>A0A090QG65</accession>
<proteinExistence type="predicted"/>
<name>A0A090QG65_NONUL</name>
<protein>
    <submittedName>
        <fullName evidence="1">Uncharacterized protein</fullName>
    </submittedName>
</protein>
<dbReference type="EMBL" id="BBMM01000006">
    <property type="protein sequence ID" value="GAL00789.1"/>
    <property type="molecule type" value="Genomic_DNA"/>
</dbReference>
<evidence type="ECO:0000313" key="1">
    <source>
        <dbReference type="EMBL" id="GAL00789.1"/>
    </source>
</evidence>
<sequence length="69" mass="8050">MKDLKTISVFEHQRLYVGEHGFRTTHLNALLKLNEYHDGNYFEPIAKGIKFNQYVGGDSGRWISYRDSS</sequence>
<reference evidence="1 2" key="1">
    <citation type="journal article" date="2014" name="Genome Announc.">
        <title>Draft Genome Sequences of Marine Flavobacterium Nonlabens Strains NR17, NR24, NR27, NR32, NR33, and Ara13.</title>
        <authorList>
            <person name="Nakanishi M."/>
            <person name="Meirelles P."/>
            <person name="Suzuki R."/>
            <person name="Takatani N."/>
            <person name="Mino S."/>
            <person name="Suda W."/>
            <person name="Oshima K."/>
            <person name="Hattori M."/>
            <person name="Ohkuma M."/>
            <person name="Hosokawa M."/>
            <person name="Miyashita K."/>
            <person name="Thompson F.L."/>
            <person name="Niwa A."/>
            <person name="Sawabe T."/>
            <person name="Sawabe T."/>
        </authorList>
    </citation>
    <scope>NUCLEOTIDE SEQUENCE [LARGE SCALE GENOMIC DNA]</scope>
    <source>
        <strain evidence="2">JCM19314</strain>
    </source>
</reference>
<evidence type="ECO:0000313" key="2">
    <source>
        <dbReference type="Proteomes" id="UP000029226"/>
    </source>
</evidence>